<keyword evidence="2" id="KW-1185">Reference proteome</keyword>
<reference evidence="2" key="2">
    <citation type="journal article" date="2017" name="J. Anim. Genet.">
        <title>Multiple reference genome sequences of hot pepper reveal the massive evolution of plant disease resistance genes by retroduplication.</title>
        <authorList>
            <person name="Kim S."/>
            <person name="Park J."/>
            <person name="Yeom S.-I."/>
            <person name="Kim Y.-M."/>
            <person name="Seo E."/>
            <person name="Kim K.-T."/>
            <person name="Kim M.-S."/>
            <person name="Lee J.M."/>
            <person name="Cheong K."/>
            <person name="Shin H.-S."/>
            <person name="Kim S.-B."/>
            <person name="Han K."/>
            <person name="Lee J."/>
            <person name="Park M."/>
            <person name="Lee H.-A."/>
            <person name="Lee H.-Y."/>
            <person name="Lee Y."/>
            <person name="Oh S."/>
            <person name="Lee J.H."/>
            <person name="Choi E."/>
            <person name="Choi E."/>
            <person name="Lee S.E."/>
            <person name="Jeon J."/>
            <person name="Kim H."/>
            <person name="Choi G."/>
            <person name="Song H."/>
            <person name="Lee J."/>
            <person name="Lee S.-C."/>
            <person name="Kwon J.-K."/>
            <person name="Lee H.-Y."/>
            <person name="Koo N."/>
            <person name="Hong Y."/>
            <person name="Kim R.W."/>
            <person name="Kang W.-H."/>
            <person name="Huh J.H."/>
            <person name="Kang B.-C."/>
            <person name="Yang T.-J."/>
            <person name="Lee Y.-H."/>
            <person name="Bennetzen J.L."/>
            <person name="Choi D."/>
        </authorList>
    </citation>
    <scope>NUCLEOTIDE SEQUENCE [LARGE SCALE GENOMIC DNA]</scope>
    <source>
        <strain evidence="2">cv. PBC81</strain>
    </source>
</reference>
<name>A0A2G2X967_CAPBA</name>
<accession>A0A2G2X967</accession>
<sequence length="186" mass="20531">MSRFSPLARRGTIAPYLWKLPTGKMHGGATRWYRVVTFDEIWKPGATRYNCVALLKIDKCELGPWRDAPISRSLIEIGQLGIGSPLRRGLVNYCVPAGEAHLKALELARDINQKVRLLPSPLHSRSIGNNSSTSFEVVHGLCVPYPPPFCENKLGMLLFSSTAGSFPKSFDLLFGFPALIFKSGGE</sequence>
<dbReference type="EMBL" id="MLFT02000003">
    <property type="protein sequence ID" value="PHT54046.1"/>
    <property type="molecule type" value="Genomic_DNA"/>
</dbReference>
<proteinExistence type="predicted"/>
<dbReference type="AlphaFoldDB" id="A0A2G2X967"/>
<evidence type="ECO:0000313" key="2">
    <source>
        <dbReference type="Proteomes" id="UP000224567"/>
    </source>
</evidence>
<organism evidence="1 2">
    <name type="scientific">Capsicum baccatum</name>
    <name type="common">Peruvian pepper</name>
    <dbReference type="NCBI Taxonomy" id="33114"/>
    <lineage>
        <taxon>Eukaryota</taxon>
        <taxon>Viridiplantae</taxon>
        <taxon>Streptophyta</taxon>
        <taxon>Embryophyta</taxon>
        <taxon>Tracheophyta</taxon>
        <taxon>Spermatophyta</taxon>
        <taxon>Magnoliopsida</taxon>
        <taxon>eudicotyledons</taxon>
        <taxon>Gunneridae</taxon>
        <taxon>Pentapetalae</taxon>
        <taxon>asterids</taxon>
        <taxon>lamiids</taxon>
        <taxon>Solanales</taxon>
        <taxon>Solanaceae</taxon>
        <taxon>Solanoideae</taxon>
        <taxon>Capsiceae</taxon>
        <taxon>Capsicum</taxon>
    </lineage>
</organism>
<dbReference type="STRING" id="33114.A0A2G2X967"/>
<protein>
    <submittedName>
        <fullName evidence="1">Uncharacterized protein</fullName>
    </submittedName>
</protein>
<gene>
    <name evidence="1" type="ORF">CQW23_08508</name>
</gene>
<comment type="caution">
    <text evidence="1">The sequence shown here is derived from an EMBL/GenBank/DDBJ whole genome shotgun (WGS) entry which is preliminary data.</text>
</comment>
<evidence type="ECO:0000313" key="1">
    <source>
        <dbReference type="EMBL" id="PHT54046.1"/>
    </source>
</evidence>
<dbReference type="Proteomes" id="UP000224567">
    <property type="component" value="Unassembled WGS sequence"/>
</dbReference>
<reference evidence="1 2" key="1">
    <citation type="journal article" date="2017" name="Genome Biol.">
        <title>New reference genome sequences of hot pepper reveal the massive evolution of plant disease-resistance genes by retroduplication.</title>
        <authorList>
            <person name="Kim S."/>
            <person name="Park J."/>
            <person name="Yeom S.I."/>
            <person name="Kim Y.M."/>
            <person name="Seo E."/>
            <person name="Kim K.T."/>
            <person name="Kim M.S."/>
            <person name="Lee J.M."/>
            <person name="Cheong K."/>
            <person name="Shin H.S."/>
            <person name="Kim S.B."/>
            <person name="Han K."/>
            <person name="Lee J."/>
            <person name="Park M."/>
            <person name="Lee H.A."/>
            <person name="Lee H.Y."/>
            <person name="Lee Y."/>
            <person name="Oh S."/>
            <person name="Lee J.H."/>
            <person name="Choi E."/>
            <person name="Choi E."/>
            <person name="Lee S.E."/>
            <person name="Jeon J."/>
            <person name="Kim H."/>
            <person name="Choi G."/>
            <person name="Song H."/>
            <person name="Lee J."/>
            <person name="Lee S.C."/>
            <person name="Kwon J.K."/>
            <person name="Lee H.Y."/>
            <person name="Koo N."/>
            <person name="Hong Y."/>
            <person name="Kim R.W."/>
            <person name="Kang W.H."/>
            <person name="Huh J.H."/>
            <person name="Kang B.C."/>
            <person name="Yang T.J."/>
            <person name="Lee Y.H."/>
            <person name="Bennetzen J.L."/>
            <person name="Choi D."/>
        </authorList>
    </citation>
    <scope>NUCLEOTIDE SEQUENCE [LARGE SCALE GENOMIC DNA]</scope>
    <source>
        <strain evidence="2">cv. PBC81</strain>
    </source>
</reference>